<comment type="caution">
    <text evidence="3">The sequence shown here is derived from an EMBL/GenBank/DDBJ whole genome shotgun (WGS) entry which is preliminary data.</text>
</comment>
<dbReference type="InterPro" id="IPR003593">
    <property type="entry name" value="AAA+_ATPase"/>
</dbReference>
<dbReference type="SUPFAM" id="SSF52540">
    <property type="entry name" value="P-loop containing nucleoside triphosphate hydrolases"/>
    <property type="match status" value="1"/>
</dbReference>
<evidence type="ECO:0000313" key="3">
    <source>
        <dbReference type="EMBL" id="NIH53150.1"/>
    </source>
</evidence>
<organism evidence="3 4">
    <name type="scientific">Lysinibacter cavernae</name>
    <dbReference type="NCBI Taxonomy" id="1640652"/>
    <lineage>
        <taxon>Bacteria</taxon>
        <taxon>Bacillati</taxon>
        <taxon>Actinomycetota</taxon>
        <taxon>Actinomycetes</taxon>
        <taxon>Micrococcales</taxon>
        <taxon>Microbacteriaceae</taxon>
        <taxon>Lysinibacter</taxon>
    </lineage>
</organism>
<evidence type="ECO:0000313" key="4">
    <source>
        <dbReference type="Proteomes" id="UP000541033"/>
    </source>
</evidence>
<feature type="compositionally biased region" description="Basic and acidic residues" evidence="1">
    <location>
        <begin position="246"/>
        <end position="255"/>
    </location>
</feature>
<dbReference type="AlphaFoldDB" id="A0A7X5R0G5"/>
<dbReference type="Gene3D" id="3.40.50.300">
    <property type="entry name" value="P-loop containing nucleotide triphosphate hydrolases"/>
    <property type="match status" value="2"/>
</dbReference>
<dbReference type="GO" id="GO:0016301">
    <property type="term" value="F:kinase activity"/>
    <property type="evidence" value="ECO:0007669"/>
    <property type="project" value="UniProtKB-KW"/>
</dbReference>
<dbReference type="SMART" id="SM00382">
    <property type="entry name" value="AAA"/>
    <property type="match status" value="1"/>
</dbReference>
<protein>
    <submittedName>
        <fullName evidence="3">Pantothenate kinase</fullName>
    </submittedName>
</protein>
<feature type="region of interest" description="Disordered" evidence="1">
    <location>
        <begin position="227"/>
        <end position="255"/>
    </location>
</feature>
<dbReference type="NCBIfam" id="NF006743">
    <property type="entry name" value="PRK09270.1-2"/>
    <property type="match status" value="1"/>
</dbReference>
<gene>
    <name evidence="3" type="ORF">FHX76_001018</name>
</gene>
<name>A0A7X5R0G5_9MICO</name>
<sequence>MNEGTAVPHTFPQLLERAQQLLASPGRSILGITGAPGAGKTTLAEALHHELTADGQSARCALFSMDGFHFANAVLRARGIRDRKGAVDTFDVEGFVSLLRAVQDQPGADGPSSIFAPEFDRALDESIGSAIEIRKQTPLIIVEGNYLLHDADGWERVATFLTESWFVAPAEALRKERLINRHETFGLSPEAAEDWALGTDQRNADLVATTRPRATLVLSIGTIPPILRPPVDDRPTNHEPTGNHPAHHDTETSPQ</sequence>
<dbReference type="PANTHER" id="PTHR10285">
    <property type="entry name" value="URIDINE KINASE"/>
    <property type="match status" value="1"/>
</dbReference>
<keyword evidence="4" id="KW-1185">Reference proteome</keyword>
<dbReference type="Proteomes" id="UP000541033">
    <property type="component" value="Unassembled WGS sequence"/>
</dbReference>
<keyword evidence="3" id="KW-0418">Kinase</keyword>
<evidence type="ECO:0000256" key="1">
    <source>
        <dbReference type="SAM" id="MobiDB-lite"/>
    </source>
</evidence>
<accession>A0A7X5R0G5</accession>
<proteinExistence type="predicted"/>
<keyword evidence="3" id="KW-0808">Transferase</keyword>
<dbReference type="Pfam" id="PF03308">
    <property type="entry name" value="MeaB"/>
    <property type="match status" value="1"/>
</dbReference>
<feature type="domain" description="AAA+ ATPase" evidence="2">
    <location>
        <begin position="26"/>
        <end position="242"/>
    </location>
</feature>
<evidence type="ECO:0000259" key="2">
    <source>
        <dbReference type="SMART" id="SM00382"/>
    </source>
</evidence>
<dbReference type="EMBL" id="JAAMOX010000001">
    <property type="protein sequence ID" value="NIH53150.1"/>
    <property type="molecule type" value="Genomic_DNA"/>
</dbReference>
<reference evidence="3 4" key="1">
    <citation type="submission" date="2020-02" db="EMBL/GenBank/DDBJ databases">
        <title>Sequencing the genomes of 1000 actinobacteria strains.</title>
        <authorList>
            <person name="Klenk H.-P."/>
        </authorList>
    </citation>
    <scope>NUCLEOTIDE SEQUENCE [LARGE SCALE GENOMIC DNA]</scope>
    <source>
        <strain evidence="3 4">DSM 27960</strain>
    </source>
</reference>
<dbReference type="InterPro" id="IPR027417">
    <property type="entry name" value="P-loop_NTPase"/>
</dbReference>
<dbReference type="RefSeq" id="WP_167148524.1">
    <property type="nucleotide sequence ID" value="NZ_JAAMOX010000001.1"/>
</dbReference>